<organism evidence="1 2">
    <name type="scientific">Mangrovibacterium marinum</name>
    <dbReference type="NCBI Taxonomy" id="1639118"/>
    <lineage>
        <taxon>Bacteria</taxon>
        <taxon>Pseudomonadati</taxon>
        <taxon>Bacteroidota</taxon>
        <taxon>Bacteroidia</taxon>
        <taxon>Marinilabiliales</taxon>
        <taxon>Prolixibacteraceae</taxon>
        <taxon>Mangrovibacterium</taxon>
    </lineage>
</organism>
<proteinExistence type="predicted"/>
<comment type="caution">
    <text evidence="1">The sequence shown here is derived from an EMBL/GenBank/DDBJ whole genome shotgun (WGS) entry which is preliminary data.</text>
</comment>
<dbReference type="AlphaFoldDB" id="A0A2T5C0C2"/>
<accession>A0A2T5C0C2</accession>
<evidence type="ECO:0000313" key="2">
    <source>
        <dbReference type="Proteomes" id="UP000243525"/>
    </source>
</evidence>
<sequence length="105" mass="11360">MKINFNQILKTLEGKALQEPVDETGRIFKDVTLKGVCSSALVNSHEGSGEEKAKAWELACRIIAGADKPVELTVEEAALIKKRIEGYPVIIYGQAAGMLDGKMGK</sequence>
<name>A0A2T5C0C2_9BACT</name>
<gene>
    <name evidence="1" type="ORF">C8N47_11171</name>
</gene>
<protein>
    <submittedName>
        <fullName evidence="1">Uncharacterized protein</fullName>
    </submittedName>
</protein>
<keyword evidence="2" id="KW-1185">Reference proteome</keyword>
<dbReference type="Proteomes" id="UP000243525">
    <property type="component" value="Unassembled WGS sequence"/>
</dbReference>
<dbReference type="OrthoDB" id="1049235at2"/>
<evidence type="ECO:0000313" key="1">
    <source>
        <dbReference type="EMBL" id="PTN08031.1"/>
    </source>
</evidence>
<dbReference type="EMBL" id="QAAD01000011">
    <property type="protein sequence ID" value="PTN08031.1"/>
    <property type="molecule type" value="Genomic_DNA"/>
</dbReference>
<reference evidence="1 2" key="1">
    <citation type="submission" date="2018-04" db="EMBL/GenBank/DDBJ databases">
        <title>Genomic Encyclopedia of Archaeal and Bacterial Type Strains, Phase II (KMG-II): from individual species to whole genera.</title>
        <authorList>
            <person name="Goeker M."/>
        </authorList>
    </citation>
    <scope>NUCLEOTIDE SEQUENCE [LARGE SCALE GENOMIC DNA]</scope>
    <source>
        <strain evidence="1 2">DSM 28823</strain>
    </source>
</reference>
<dbReference type="RefSeq" id="WP_107822760.1">
    <property type="nucleotide sequence ID" value="NZ_QAAD01000011.1"/>
</dbReference>